<keyword evidence="4" id="KW-1185">Reference proteome</keyword>
<proteinExistence type="predicted"/>
<feature type="region of interest" description="Disordered" evidence="1">
    <location>
        <begin position="109"/>
        <end position="135"/>
    </location>
</feature>
<comment type="caution">
    <text evidence="3">The sequence shown here is derived from an EMBL/GenBank/DDBJ whole genome shotgun (WGS) entry which is preliminary data.</text>
</comment>
<dbReference type="Pfam" id="PF14020">
    <property type="entry name" value="DUF4236"/>
    <property type="match status" value="1"/>
</dbReference>
<feature type="region of interest" description="Disordered" evidence="1">
    <location>
        <begin position="62"/>
        <end position="93"/>
    </location>
</feature>
<organism evidence="3 4">
    <name type="scientific">Bifidobacterium samirii</name>
    <dbReference type="NCBI Taxonomy" id="2306974"/>
    <lineage>
        <taxon>Bacteria</taxon>
        <taxon>Bacillati</taxon>
        <taxon>Actinomycetota</taxon>
        <taxon>Actinomycetes</taxon>
        <taxon>Bifidobacteriales</taxon>
        <taxon>Bifidobacteriaceae</taxon>
        <taxon>Bifidobacterium</taxon>
    </lineage>
</organism>
<evidence type="ECO:0000313" key="4">
    <source>
        <dbReference type="Proteomes" id="UP000287470"/>
    </source>
</evidence>
<dbReference type="Gene3D" id="1.10.287.1490">
    <property type="match status" value="1"/>
</dbReference>
<gene>
    <name evidence="3" type="ORF">D2E24_0627</name>
</gene>
<sequence>MGFRFRKTISLGKGVRLNVGSKGVSSITFGKRGAPHVTVGRNGTRVGASIPGTGISYSTKIAGTAKPAGATRKEKRKEDRSMRRMGKKTVSPGTDVQVIDTVSLPVIDATEIPPTDPPAMAPDGSRSPSGKRKGGWKPVAALAVAFVLGVGAGGMTANPTDSTQYKELQTQLVEEQSRSAEIQQRLDDLSDQVDGLDEQRTQIEQQQAELDKKQTELEKQQSELDKQKTQQEQTQKDQDKRQSDLDAREANIAQREQEKQRKQQEAIQAAQQQQSQAVAPQQPQQNVYFKNCSEARAAGAAPIYRGQPGYSSKLDRDGDGIACE</sequence>
<dbReference type="InterPro" id="IPR008613">
    <property type="entry name" value="Excalibur_Ca-bd_domain"/>
</dbReference>
<name>A0A430FVI1_9BIFI</name>
<feature type="region of interest" description="Disordered" evidence="1">
    <location>
        <begin position="303"/>
        <end position="324"/>
    </location>
</feature>
<feature type="domain" description="Excalibur calcium-binding" evidence="2">
    <location>
        <begin position="288"/>
        <end position="324"/>
    </location>
</feature>
<evidence type="ECO:0000313" key="3">
    <source>
        <dbReference type="EMBL" id="RSX57779.1"/>
    </source>
</evidence>
<dbReference type="RefSeq" id="WP_164520980.1">
    <property type="nucleotide sequence ID" value="NZ_QXGK01000004.1"/>
</dbReference>
<dbReference type="AlphaFoldDB" id="A0A430FVI1"/>
<dbReference type="EMBL" id="QXGK01000004">
    <property type="protein sequence ID" value="RSX57779.1"/>
    <property type="molecule type" value="Genomic_DNA"/>
</dbReference>
<dbReference type="InterPro" id="IPR025330">
    <property type="entry name" value="DUF4236"/>
</dbReference>
<reference evidence="3 4" key="1">
    <citation type="submission" date="2018-09" db="EMBL/GenBank/DDBJ databases">
        <title>Characterization of the phylogenetic diversity of five novel species belonging to the genus Bifidobacterium.</title>
        <authorList>
            <person name="Lugli G.A."/>
            <person name="Duranti S."/>
            <person name="Milani C."/>
        </authorList>
    </citation>
    <scope>NUCLEOTIDE SEQUENCE [LARGE SCALE GENOMIC DNA]</scope>
    <source>
        <strain evidence="3 4">2033B</strain>
    </source>
</reference>
<protein>
    <submittedName>
        <fullName evidence="3">Calcium-binding protein</fullName>
    </submittedName>
</protein>
<feature type="region of interest" description="Disordered" evidence="1">
    <location>
        <begin position="189"/>
        <end position="283"/>
    </location>
</feature>
<dbReference type="SMART" id="SM00894">
    <property type="entry name" value="Excalibur"/>
    <property type="match status" value="1"/>
</dbReference>
<dbReference type="Proteomes" id="UP000287470">
    <property type="component" value="Unassembled WGS sequence"/>
</dbReference>
<evidence type="ECO:0000256" key="1">
    <source>
        <dbReference type="SAM" id="MobiDB-lite"/>
    </source>
</evidence>
<evidence type="ECO:0000259" key="2">
    <source>
        <dbReference type="SMART" id="SM00894"/>
    </source>
</evidence>
<dbReference type="Pfam" id="PF05901">
    <property type="entry name" value="Excalibur"/>
    <property type="match status" value="1"/>
</dbReference>
<feature type="compositionally biased region" description="Basic and acidic residues" evidence="1">
    <location>
        <begin position="209"/>
        <end position="264"/>
    </location>
</feature>
<accession>A0A430FVI1</accession>
<feature type="compositionally biased region" description="Low complexity" evidence="1">
    <location>
        <begin position="265"/>
        <end position="283"/>
    </location>
</feature>
<feature type="compositionally biased region" description="Basic and acidic residues" evidence="1">
    <location>
        <begin position="313"/>
        <end position="324"/>
    </location>
</feature>